<organism evidence="3 4">
    <name type="scientific">Colletotrichum sojae</name>
    <dbReference type="NCBI Taxonomy" id="2175907"/>
    <lineage>
        <taxon>Eukaryota</taxon>
        <taxon>Fungi</taxon>
        <taxon>Dikarya</taxon>
        <taxon>Ascomycota</taxon>
        <taxon>Pezizomycotina</taxon>
        <taxon>Sordariomycetes</taxon>
        <taxon>Hypocreomycetidae</taxon>
        <taxon>Glomerellales</taxon>
        <taxon>Glomerellaceae</taxon>
        <taxon>Colletotrichum</taxon>
        <taxon>Colletotrichum orchidearum species complex</taxon>
    </lineage>
</organism>
<feature type="chain" id="PRO_5034535390" evidence="2">
    <location>
        <begin position="22"/>
        <end position="351"/>
    </location>
</feature>
<accession>A0A8H6ITB2</accession>
<feature type="region of interest" description="Disordered" evidence="1">
    <location>
        <begin position="312"/>
        <end position="351"/>
    </location>
</feature>
<feature type="signal peptide" evidence="2">
    <location>
        <begin position="1"/>
        <end position="21"/>
    </location>
</feature>
<dbReference type="Proteomes" id="UP000652219">
    <property type="component" value="Unassembled WGS sequence"/>
</dbReference>
<evidence type="ECO:0000256" key="1">
    <source>
        <dbReference type="SAM" id="MobiDB-lite"/>
    </source>
</evidence>
<proteinExistence type="predicted"/>
<keyword evidence="2" id="KW-0732">Signal</keyword>
<evidence type="ECO:0000256" key="2">
    <source>
        <dbReference type="SAM" id="SignalP"/>
    </source>
</evidence>
<sequence>MRSSTALLSAGQLLLLLGVNAQLQPAPILPYTTYLGSYDALQLLTSGIFRNIQSTTADPDDSDQCQAACALRSKPGAPCGGRILRSAFFTIYGRRNLAPQPAVGYAYVGYAIQSTESFATTFEPGVNGNPLLCQRACNNLGSPYLYMANDQCACIQSGGPSVPTVPPVSSSLCDRSCSQNSNAPCGGSVLGERTQYATVYGSRAPPEPRPQRPYNYLGYSEDTAIDTANFEDYPDFGGLPAPCQQTCSNQGATWMYMIRGERRCRVTGDLRPAGSPVPDEKCNIACSEIPSAACGGLTSQYRTRHTVYGDDNTLQQVSSSSSSSSSGRTSSSTSIIHDSTSSTMSSTTSTS</sequence>
<dbReference type="EMBL" id="WIGN01000387">
    <property type="protein sequence ID" value="KAF6795445.1"/>
    <property type="molecule type" value="Genomic_DNA"/>
</dbReference>
<keyword evidence="4" id="KW-1185">Reference proteome</keyword>
<evidence type="ECO:0000313" key="3">
    <source>
        <dbReference type="EMBL" id="KAF6795445.1"/>
    </source>
</evidence>
<protein>
    <submittedName>
        <fullName evidence="3">Wsc domain containing protein</fullName>
    </submittedName>
</protein>
<name>A0A8H6ITB2_9PEZI</name>
<evidence type="ECO:0000313" key="4">
    <source>
        <dbReference type="Proteomes" id="UP000652219"/>
    </source>
</evidence>
<feature type="compositionally biased region" description="Low complexity" evidence="1">
    <location>
        <begin position="318"/>
        <end position="351"/>
    </location>
</feature>
<comment type="caution">
    <text evidence="3">The sequence shown here is derived from an EMBL/GenBank/DDBJ whole genome shotgun (WGS) entry which is preliminary data.</text>
</comment>
<dbReference type="AlphaFoldDB" id="A0A8H6ITB2"/>
<gene>
    <name evidence="3" type="ORF">CSOJ01_13416</name>
</gene>
<reference evidence="3 4" key="1">
    <citation type="journal article" date="2020" name="Phytopathology">
        <title>Genome Sequence Resources of Colletotrichum truncatum, C. plurivorum, C. musicola, and C. sojae: Four Species Pathogenic to Soybean (Glycine max).</title>
        <authorList>
            <person name="Rogerio F."/>
            <person name="Boufleur T.R."/>
            <person name="Ciampi-Guillardi M."/>
            <person name="Sukno S.A."/>
            <person name="Thon M.R."/>
            <person name="Massola Junior N.S."/>
            <person name="Baroncelli R."/>
        </authorList>
    </citation>
    <scope>NUCLEOTIDE SEQUENCE [LARGE SCALE GENOMIC DNA]</scope>
    <source>
        <strain evidence="3 4">LFN0009</strain>
    </source>
</reference>